<dbReference type="Gene3D" id="2.30.29.50">
    <property type="entry name" value="Bacterial Pleckstrin homology domain"/>
    <property type="match status" value="1"/>
</dbReference>
<dbReference type="InterPro" id="IPR037063">
    <property type="entry name" value="PHb_sf"/>
</dbReference>
<dbReference type="AlphaFoldDB" id="A0AB39VEE4"/>
<dbReference type="RefSeq" id="WP_094080230.1">
    <property type="nucleotide sequence ID" value="NZ_CP165644.1"/>
</dbReference>
<dbReference type="EMBL" id="CP165644">
    <property type="protein sequence ID" value="XDU66085.1"/>
    <property type="molecule type" value="Genomic_DNA"/>
</dbReference>
<name>A0AB39VEE4_9FUSO</name>
<proteinExistence type="predicted"/>
<organism evidence="2">
    <name type="scientific">Leptotrichia rugosa</name>
    <dbReference type="NCBI Taxonomy" id="3239302"/>
    <lineage>
        <taxon>Bacteria</taxon>
        <taxon>Fusobacteriati</taxon>
        <taxon>Fusobacteriota</taxon>
        <taxon>Fusobacteriia</taxon>
        <taxon>Fusobacteriales</taxon>
        <taxon>Leptotrichiaceae</taxon>
        <taxon>Leptotrichia</taxon>
    </lineage>
</organism>
<dbReference type="SUPFAM" id="SSF50729">
    <property type="entry name" value="PH domain-like"/>
    <property type="match status" value="1"/>
</dbReference>
<sequence>MELKVLEWTFFRECKVSKDIENILVDGESATVVYKTIRDLAVFTNKRLIVKDKQGITGHKSEIFSLPYKSIIMWSIENAGKIVDFNSEVVLWTRIGKFKIKLGADIDVKKIDYLLASYIL</sequence>
<feature type="domain" description="Bacterial Pleckstrin homology" evidence="1">
    <location>
        <begin position="7"/>
        <end position="118"/>
    </location>
</feature>
<evidence type="ECO:0000259" key="1">
    <source>
        <dbReference type="Pfam" id="PF08000"/>
    </source>
</evidence>
<gene>
    <name evidence="2" type="ORF">AB8B22_06545</name>
</gene>
<dbReference type="Pfam" id="PF08000">
    <property type="entry name" value="bPH_1"/>
    <property type="match status" value="1"/>
</dbReference>
<accession>A0AB39VEE4</accession>
<dbReference type="CDD" id="cd13225">
    <property type="entry name" value="PH-like_bacteria"/>
    <property type="match status" value="1"/>
</dbReference>
<protein>
    <submittedName>
        <fullName evidence="2">PH domain-containing protein</fullName>
    </submittedName>
</protein>
<dbReference type="InterPro" id="IPR012544">
    <property type="entry name" value="PHb"/>
</dbReference>
<evidence type="ECO:0000313" key="2">
    <source>
        <dbReference type="EMBL" id="XDU66085.1"/>
    </source>
</evidence>
<dbReference type="KEGG" id="lrug:AB8B22_06545"/>
<reference evidence="2" key="1">
    <citation type="submission" date="2024-07" db="EMBL/GenBank/DDBJ databases">
        <authorList>
            <person name="Li X.-J."/>
            <person name="Wang X."/>
        </authorList>
    </citation>
    <scope>NUCLEOTIDE SEQUENCE</scope>
    <source>
        <strain evidence="2">HSP-334</strain>
    </source>
</reference>